<feature type="transmembrane region" description="Helical" evidence="1">
    <location>
        <begin position="12"/>
        <end position="30"/>
    </location>
</feature>
<dbReference type="EMBL" id="AWFH01000001">
    <property type="protein sequence ID" value="KCZ65122.1"/>
    <property type="molecule type" value="Genomic_DNA"/>
</dbReference>
<dbReference type="STRING" id="1280948.HY36_01710"/>
<gene>
    <name evidence="2" type="ORF">HY36_01710</name>
</gene>
<dbReference type="eggNOG" id="ENOG502ZC14">
    <property type="taxonomic scope" value="Bacteria"/>
</dbReference>
<accession>A0A059EC72</accession>
<keyword evidence="1" id="KW-1133">Transmembrane helix</keyword>
<keyword evidence="1" id="KW-0472">Membrane</keyword>
<feature type="transmembrane region" description="Helical" evidence="1">
    <location>
        <begin position="128"/>
        <end position="152"/>
    </location>
</feature>
<proteinExistence type="predicted"/>
<evidence type="ECO:0000256" key="1">
    <source>
        <dbReference type="SAM" id="Phobius"/>
    </source>
</evidence>
<protein>
    <submittedName>
        <fullName evidence="2">Uncharacterized protein</fullName>
    </submittedName>
</protein>
<evidence type="ECO:0000313" key="2">
    <source>
        <dbReference type="EMBL" id="KCZ65122.1"/>
    </source>
</evidence>
<keyword evidence="1" id="KW-0812">Transmembrane</keyword>
<dbReference type="AlphaFoldDB" id="A0A059EC72"/>
<comment type="caution">
    <text evidence="2">The sequence shown here is derived from an EMBL/GenBank/DDBJ whole genome shotgun (WGS) entry which is preliminary data.</text>
</comment>
<dbReference type="Proteomes" id="UP000024547">
    <property type="component" value="Unassembled WGS sequence"/>
</dbReference>
<evidence type="ECO:0000313" key="3">
    <source>
        <dbReference type="Proteomes" id="UP000024547"/>
    </source>
</evidence>
<dbReference type="OrthoDB" id="7629491at2"/>
<dbReference type="PATRIC" id="fig|1280948.3.peg.335"/>
<organism evidence="2 3">
    <name type="scientific">Hyphomonas atlantica</name>
    <dbReference type="NCBI Taxonomy" id="1280948"/>
    <lineage>
        <taxon>Bacteria</taxon>
        <taxon>Pseudomonadati</taxon>
        <taxon>Pseudomonadota</taxon>
        <taxon>Alphaproteobacteria</taxon>
        <taxon>Hyphomonadales</taxon>
        <taxon>Hyphomonadaceae</taxon>
        <taxon>Hyphomonas</taxon>
    </lineage>
</organism>
<sequence>MSAPKPIGKSKPIIGGVLTFFLFGVHRLFVGQIYSRSEAMKLVDSLSDSSLYFGSAIASASATILALMLTMLGMMHNSSADIGIWLFKRVRMIAWFATISLCSAVALLTFSSIPIGEFEDIPKDWFVMSYYAIATLMAILAGLLVTSILLILGAVRYLVNRLAPEVQEDAD</sequence>
<feature type="transmembrane region" description="Helical" evidence="1">
    <location>
        <begin position="50"/>
        <end position="72"/>
    </location>
</feature>
<name>A0A059EC72_9PROT</name>
<keyword evidence="3" id="KW-1185">Reference proteome</keyword>
<reference evidence="2 3" key="1">
    <citation type="journal article" date="2014" name="Antonie Van Leeuwenhoek">
        <title>Hyphomonas beringensis sp. nov. and Hyphomonas chukchiensis sp. nov., isolated from surface seawater of the Bering Sea and Chukchi Sea.</title>
        <authorList>
            <person name="Li C."/>
            <person name="Lai Q."/>
            <person name="Li G."/>
            <person name="Dong C."/>
            <person name="Wang J."/>
            <person name="Liao Y."/>
            <person name="Shao Z."/>
        </authorList>
    </citation>
    <scope>NUCLEOTIDE SEQUENCE [LARGE SCALE GENOMIC DNA]</scope>
    <source>
        <strain evidence="2 3">22II1-22F38</strain>
    </source>
</reference>
<feature type="transmembrane region" description="Helical" evidence="1">
    <location>
        <begin position="93"/>
        <end position="116"/>
    </location>
</feature>
<dbReference type="RefSeq" id="WP_035547370.1">
    <property type="nucleotide sequence ID" value="NZ_AWFH01000001.1"/>
</dbReference>